<reference evidence="4" key="1">
    <citation type="submission" date="2012-07" db="EMBL/GenBank/DDBJ databases">
        <title>Genome of the Chinese tree shrew, a rising model animal genetically related to primates.</title>
        <authorList>
            <person name="Zhang G."/>
            <person name="Fan Y."/>
            <person name="Yao Y."/>
            <person name="Huang Z."/>
        </authorList>
    </citation>
    <scope>NUCLEOTIDE SEQUENCE [LARGE SCALE GENOMIC DNA]</scope>
</reference>
<dbReference type="Gene3D" id="1.10.533.10">
    <property type="entry name" value="Death Domain, Fas"/>
    <property type="match status" value="1"/>
</dbReference>
<feature type="coiled-coil region" evidence="1">
    <location>
        <begin position="33"/>
        <end position="60"/>
    </location>
</feature>
<evidence type="ECO:0000313" key="4">
    <source>
        <dbReference type="Proteomes" id="UP000011518"/>
    </source>
</evidence>
<keyword evidence="4" id="KW-1185">Reference proteome</keyword>
<dbReference type="InterPro" id="IPR048875">
    <property type="entry name" value="BIRC2-3-like_UBA"/>
</dbReference>
<dbReference type="AlphaFoldDB" id="L9KZN9"/>
<proteinExistence type="predicted"/>
<protein>
    <submittedName>
        <fullName evidence="3">Baculoviral IAP repeat-containing protein 2</fullName>
    </submittedName>
</protein>
<dbReference type="Pfam" id="PF00619">
    <property type="entry name" value="CARD"/>
    <property type="match status" value="1"/>
</dbReference>
<dbReference type="SMART" id="SM00114">
    <property type="entry name" value="CARD"/>
    <property type="match status" value="1"/>
</dbReference>
<dbReference type="STRING" id="246437.L9KZN9"/>
<dbReference type="EMBL" id="KB320590">
    <property type="protein sequence ID" value="ELW67959.1"/>
    <property type="molecule type" value="Genomic_DNA"/>
</dbReference>
<dbReference type="InParanoid" id="L9KZN9"/>
<dbReference type="GO" id="GO:0042981">
    <property type="term" value="P:regulation of apoptotic process"/>
    <property type="evidence" value="ECO:0007669"/>
    <property type="project" value="InterPro"/>
</dbReference>
<evidence type="ECO:0000256" key="1">
    <source>
        <dbReference type="SAM" id="Coils"/>
    </source>
</evidence>
<name>L9KZN9_TUPCH</name>
<dbReference type="SUPFAM" id="SSF47986">
    <property type="entry name" value="DEATH domain"/>
    <property type="match status" value="1"/>
</dbReference>
<dbReference type="Gene3D" id="1.10.8.10">
    <property type="entry name" value="DNA helicase RuvA subunit, C-terminal domain"/>
    <property type="match status" value="1"/>
</dbReference>
<dbReference type="Proteomes" id="UP000011518">
    <property type="component" value="Unassembled WGS sequence"/>
</dbReference>
<accession>L9KZN9</accession>
<dbReference type="PROSITE" id="PS50209">
    <property type="entry name" value="CARD"/>
    <property type="match status" value="1"/>
</dbReference>
<gene>
    <name evidence="3" type="ORF">TREES_T100013087</name>
</gene>
<reference evidence="4" key="2">
    <citation type="journal article" date="2013" name="Nat. Commun.">
        <title>Genome of the Chinese tree shrew.</title>
        <authorList>
            <person name="Fan Y."/>
            <person name="Huang Z.Y."/>
            <person name="Cao C.C."/>
            <person name="Chen C.S."/>
            <person name="Chen Y.X."/>
            <person name="Fan D.D."/>
            <person name="He J."/>
            <person name="Hou H.L."/>
            <person name="Hu L."/>
            <person name="Hu X.T."/>
            <person name="Jiang X.T."/>
            <person name="Lai R."/>
            <person name="Lang Y.S."/>
            <person name="Liang B."/>
            <person name="Liao S.G."/>
            <person name="Mu D."/>
            <person name="Ma Y.Y."/>
            <person name="Niu Y.Y."/>
            <person name="Sun X.Q."/>
            <person name="Xia J.Q."/>
            <person name="Xiao J."/>
            <person name="Xiong Z.Q."/>
            <person name="Xu L."/>
            <person name="Yang L."/>
            <person name="Zhang Y."/>
            <person name="Zhao W."/>
            <person name="Zhao X.D."/>
            <person name="Zheng Y.T."/>
            <person name="Zhou J.M."/>
            <person name="Zhu Y.B."/>
            <person name="Zhang G.J."/>
            <person name="Wang J."/>
            <person name="Yao Y.G."/>
        </authorList>
    </citation>
    <scope>NUCLEOTIDE SEQUENCE [LARGE SCALE GENOMIC DNA]</scope>
</reference>
<evidence type="ECO:0000313" key="3">
    <source>
        <dbReference type="EMBL" id="ELW67959.1"/>
    </source>
</evidence>
<dbReference type="Pfam" id="PF21290">
    <property type="entry name" value="UBA_BIRC2-3"/>
    <property type="match status" value="1"/>
</dbReference>
<feature type="domain" description="CARD" evidence="2">
    <location>
        <begin position="49"/>
        <end position="142"/>
    </location>
</feature>
<keyword evidence="1" id="KW-0175">Coiled coil</keyword>
<dbReference type="InterPro" id="IPR011029">
    <property type="entry name" value="DEATH-like_dom_sf"/>
</dbReference>
<evidence type="ECO:0000259" key="2">
    <source>
        <dbReference type="PROSITE" id="PS50209"/>
    </source>
</evidence>
<dbReference type="InterPro" id="IPR001315">
    <property type="entry name" value="CARD"/>
</dbReference>
<sequence>MNFSRSLVKQTVQSKVLSTGENYRTVNDMVSALLSAEDAKREEEKERQVEERASDNLSLNRKNRMALLQLWTCVLPILDNLLKTNIINKLEHDIIKQKTQIPLQARELIDTVLAKGNAAANIFKIGLKEIDSIFYKNLLVGKKNEVYSNRRCSKSVTGRTIEEVTRRMNL</sequence>
<organism evidence="3 4">
    <name type="scientific">Tupaia chinensis</name>
    <name type="common">Chinese tree shrew</name>
    <name type="synonym">Tupaia belangeri chinensis</name>
    <dbReference type="NCBI Taxonomy" id="246437"/>
    <lineage>
        <taxon>Eukaryota</taxon>
        <taxon>Metazoa</taxon>
        <taxon>Chordata</taxon>
        <taxon>Craniata</taxon>
        <taxon>Vertebrata</taxon>
        <taxon>Euteleostomi</taxon>
        <taxon>Mammalia</taxon>
        <taxon>Eutheria</taxon>
        <taxon>Euarchontoglires</taxon>
        <taxon>Scandentia</taxon>
        <taxon>Tupaiidae</taxon>
        <taxon>Tupaia</taxon>
    </lineage>
</organism>